<dbReference type="Gene3D" id="4.10.320.10">
    <property type="entry name" value="E3-binding domain"/>
    <property type="match status" value="1"/>
</dbReference>
<dbReference type="InterPro" id="IPR024412">
    <property type="entry name" value="Lsr2_dim_dom"/>
</dbReference>
<keyword evidence="1" id="KW-0238">DNA-binding</keyword>
<evidence type="ECO:0000259" key="3">
    <source>
        <dbReference type="Pfam" id="PF11774"/>
    </source>
</evidence>
<dbReference type="InterPro" id="IPR042261">
    <property type="entry name" value="Lsr2-like_dimerization"/>
</dbReference>
<protein>
    <submittedName>
        <fullName evidence="5">Lsr2 family protein</fullName>
    </submittedName>
</protein>
<dbReference type="Pfam" id="PF11774">
    <property type="entry name" value="Lsr2"/>
    <property type="match status" value="1"/>
</dbReference>
<dbReference type="Proteomes" id="UP000237881">
    <property type="component" value="Unassembled WGS sequence"/>
</dbReference>
<dbReference type="GO" id="GO:0003677">
    <property type="term" value="F:DNA binding"/>
    <property type="evidence" value="ECO:0007669"/>
    <property type="project" value="UniProtKB-KW"/>
</dbReference>
<proteinExistence type="predicted"/>
<dbReference type="InterPro" id="IPR055370">
    <property type="entry name" value="Lsr2_DNA-bd"/>
</dbReference>
<evidence type="ECO:0000313" key="8">
    <source>
        <dbReference type="Proteomes" id="UP000239698"/>
    </source>
</evidence>
<evidence type="ECO:0000313" key="6">
    <source>
        <dbReference type="EMBL" id="PPH71272.1"/>
    </source>
</evidence>
<evidence type="ECO:0000313" key="5">
    <source>
        <dbReference type="EMBL" id="PPF11962.1"/>
    </source>
</evidence>
<evidence type="ECO:0000256" key="2">
    <source>
        <dbReference type="SAM" id="MobiDB-lite"/>
    </source>
</evidence>
<dbReference type="Gene3D" id="3.30.60.230">
    <property type="entry name" value="Lsr2, dimerization domain"/>
    <property type="match status" value="1"/>
</dbReference>
<feature type="compositionally biased region" description="Basic residues" evidence="2">
    <location>
        <begin position="68"/>
        <end position="87"/>
    </location>
</feature>
<evidence type="ECO:0000256" key="1">
    <source>
        <dbReference type="ARBA" id="ARBA00023125"/>
    </source>
</evidence>
<sequence>MASVRREKWSAVVSKKTIVQLVDDLTEEAINEGEGETVQFSFDGNFYEIDLNHINAAAFREVLDRHAHAGRKIPRSTRRSGSKTRVKSSHDPQAVRAWAHGAGFEVPEKGRIPQSVIDAYNTRNELSEGGTENASVSGQQHEEHGQHELHG</sequence>
<feature type="region of interest" description="Disordered" evidence="2">
    <location>
        <begin position="68"/>
        <end position="151"/>
    </location>
</feature>
<dbReference type="InterPro" id="IPR036625">
    <property type="entry name" value="E3-bd_dom_sf"/>
</dbReference>
<accession>A0ABD6W7J6</accession>
<name>A0ABD6W7J6_RATRA</name>
<keyword evidence="8" id="KW-1185">Reference proteome</keyword>
<comment type="caution">
    <text evidence="5">The sequence shown here is derived from an EMBL/GenBank/DDBJ whole genome shotgun (WGS) entry which is preliminary data.</text>
</comment>
<dbReference type="EMBL" id="PSUL01000029">
    <property type="protein sequence ID" value="PPF11962.1"/>
    <property type="molecule type" value="Genomic_DNA"/>
</dbReference>
<feature type="domain" description="Lsr2 dimerization" evidence="3">
    <location>
        <begin position="15"/>
        <end position="73"/>
    </location>
</feature>
<evidence type="ECO:0000313" key="7">
    <source>
        <dbReference type="Proteomes" id="UP000237881"/>
    </source>
</evidence>
<dbReference type="EMBL" id="PSVT01000059">
    <property type="protein sequence ID" value="PPH71272.1"/>
    <property type="molecule type" value="Genomic_DNA"/>
</dbReference>
<feature type="domain" description="Lsr2 DNA-binding" evidence="4">
    <location>
        <begin position="89"/>
        <end position="121"/>
    </location>
</feature>
<dbReference type="Proteomes" id="UP000239698">
    <property type="component" value="Unassembled WGS sequence"/>
</dbReference>
<gene>
    <name evidence="5" type="ORF">C5C04_11535</name>
    <name evidence="6" type="ORF">C5C40_15210</name>
</gene>
<evidence type="ECO:0000259" key="4">
    <source>
        <dbReference type="Pfam" id="PF23359"/>
    </source>
</evidence>
<organism evidence="5 7">
    <name type="scientific">Rathayibacter rathayi</name>
    <name type="common">Corynebacterium rathayi</name>
    <dbReference type="NCBI Taxonomy" id="33887"/>
    <lineage>
        <taxon>Bacteria</taxon>
        <taxon>Bacillati</taxon>
        <taxon>Actinomycetota</taxon>
        <taxon>Actinomycetes</taxon>
        <taxon>Micrococcales</taxon>
        <taxon>Microbacteriaceae</taxon>
        <taxon>Rathayibacter</taxon>
    </lineage>
</organism>
<feature type="compositionally biased region" description="Basic and acidic residues" evidence="2">
    <location>
        <begin position="140"/>
        <end position="151"/>
    </location>
</feature>
<dbReference type="Pfam" id="PF23359">
    <property type="entry name" value="Lsr2_DNA-bd"/>
    <property type="match status" value="1"/>
</dbReference>
<dbReference type="AlphaFoldDB" id="A0ABD6W7J6"/>
<reference evidence="7 8" key="1">
    <citation type="submission" date="2018-02" db="EMBL/GenBank/DDBJ databases">
        <title>Bacteriophage NCPPB3778 and a type I-E CRISPR drive the evolution of the US Biological Select Agent, Rathayibacter toxicus.</title>
        <authorList>
            <person name="Davis E.W.II."/>
            <person name="Tabima J.F."/>
            <person name="Weisberg A.J."/>
            <person name="Lopes L.D."/>
            <person name="Wiseman M.S."/>
            <person name="Wiseman M.S."/>
            <person name="Pupko T."/>
            <person name="Belcher M.S."/>
            <person name="Sechler A.J."/>
            <person name="Tancos M.A."/>
            <person name="Schroeder B.K."/>
            <person name="Murray T.D."/>
            <person name="Luster D.G."/>
            <person name="Schneider W.L."/>
            <person name="Rogers E."/>
            <person name="Andreote F.D."/>
            <person name="Grunwald N.J."/>
            <person name="Putnam M.L."/>
            <person name="Chang J.H."/>
        </authorList>
    </citation>
    <scope>NUCLEOTIDE SEQUENCE [LARGE SCALE GENOMIC DNA]</scope>
    <source>
        <strain evidence="6 8">AY1D6</strain>
        <strain evidence="5 7">AY1I9</strain>
    </source>
</reference>